<organism evidence="1 2">
    <name type="scientific">Selenomonas ruminantium</name>
    <dbReference type="NCBI Taxonomy" id="971"/>
    <lineage>
        <taxon>Bacteria</taxon>
        <taxon>Bacillati</taxon>
        <taxon>Bacillota</taxon>
        <taxon>Negativicutes</taxon>
        <taxon>Selenomonadales</taxon>
        <taxon>Selenomonadaceae</taxon>
        <taxon>Selenomonas</taxon>
    </lineage>
</organism>
<gene>
    <name evidence="1" type="ORF">SAMN04487861_10552</name>
</gene>
<dbReference type="AlphaFoldDB" id="A0A1I3D2J6"/>
<proteinExistence type="predicted"/>
<dbReference type="EMBL" id="FOQK01000005">
    <property type="protein sequence ID" value="SFH80828.1"/>
    <property type="molecule type" value="Genomic_DNA"/>
</dbReference>
<protein>
    <submittedName>
        <fullName evidence="1">Uncharacterized protein</fullName>
    </submittedName>
</protein>
<dbReference type="Proteomes" id="UP000183639">
    <property type="component" value="Unassembled WGS sequence"/>
</dbReference>
<reference evidence="1 2" key="1">
    <citation type="submission" date="2016-10" db="EMBL/GenBank/DDBJ databases">
        <authorList>
            <person name="de Groot N.N."/>
        </authorList>
    </citation>
    <scope>NUCLEOTIDE SEQUENCE [LARGE SCALE GENOMIC DNA]</scope>
    <source>
        <strain evidence="1 2">Z108</strain>
    </source>
</reference>
<evidence type="ECO:0000313" key="2">
    <source>
        <dbReference type="Proteomes" id="UP000183639"/>
    </source>
</evidence>
<dbReference type="RefSeq" id="WP_177207157.1">
    <property type="nucleotide sequence ID" value="NZ_FOQK01000005.1"/>
</dbReference>
<evidence type="ECO:0000313" key="1">
    <source>
        <dbReference type="EMBL" id="SFH80828.1"/>
    </source>
</evidence>
<accession>A0A1I3D2J6</accession>
<name>A0A1I3D2J6_SELRU</name>
<sequence>MKFIYLLYLVIIRTLIEIISTPDDIFAWGTLGFVCLATWWARKIESNGDE</sequence>